<proteinExistence type="predicted"/>
<dbReference type="PANTHER" id="PTHR31061">
    <property type="entry name" value="LD22376P"/>
    <property type="match status" value="1"/>
</dbReference>
<protein>
    <recommendedName>
        <fullName evidence="4">Heparan-alpha-glucosaminide N-acetyltransferase catalytic domain-containing protein</fullName>
    </recommendedName>
</protein>
<keyword evidence="1" id="KW-0472">Membrane</keyword>
<accession>E4WQY8</accession>
<feature type="transmembrane region" description="Helical" evidence="1">
    <location>
        <begin position="28"/>
        <end position="52"/>
    </location>
</feature>
<keyword evidence="3" id="KW-1185">Reference proteome</keyword>
<dbReference type="InParanoid" id="E4WQY8"/>
<organism evidence="2">
    <name type="scientific">Oikopleura dioica</name>
    <name type="common">Tunicate</name>
    <dbReference type="NCBI Taxonomy" id="34765"/>
    <lineage>
        <taxon>Eukaryota</taxon>
        <taxon>Metazoa</taxon>
        <taxon>Chordata</taxon>
        <taxon>Tunicata</taxon>
        <taxon>Appendicularia</taxon>
        <taxon>Copelata</taxon>
        <taxon>Oikopleuridae</taxon>
        <taxon>Oikopleura</taxon>
    </lineage>
</organism>
<keyword evidence="1" id="KW-1133">Transmembrane helix</keyword>
<feature type="transmembrane region" description="Helical" evidence="1">
    <location>
        <begin position="5"/>
        <end position="22"/>
    </location>
</feature>
<dbReference type="AlphaFoldDB" id="E4WQY8"/>
<evidence type="ECO:0000256" key="1">
    <source>
        <dbReference type="SAM" id="Phobius"/>
    </source>
</evidence>
<feature type="transmembrane region" description="Helical" evidence="1">
    <location>
        <begin position="192"/>
        <end position="213"/>
    </location>
</feature>
<feature type="transmembrane region" description="Helical" evidence="1">
    <location>
        <begin position="100"/>
        <end position="120"/>
    </location>
</feature>
<dbReference type="PANTHER" id="PTHR31061:SF24">
    <property type="entry name" value="LD22376P"/>
    <property type="match status" value="1"/>
</dbReference>
<reference evidence="2" key="1">
    <citation type="journal article" date="2010" name="Science">
        <title>Plasticity of animal genome architecture unmasked by rapid evolution of a pelagic tunicate.</title>
        <authorList>
            <person name="Denoeud F."/>
            <person name="Henriet S."/>
            <person name="Mungpakdee S."/>
            <person name="Aury J.M."/>
            <person name="Da Silva C."/>
            <person name="Brinkmann H."/>
            <person name="Mikhaleva J."/>
            <person name="Olsen L.C."/>
            <person name="Jubin C."/>
            <person name="Canestro C."/>
            <person name="Bouquet J.M."/>
            <person name="Danks G."/>
            <person name="Poulain J."/>
            <person name="Campsteijn C."/>
            <person name="Adamski M."/>
            <person name="Cross I."/>
            <person name="Yadetie F."/>
            <person name="Muffato M."/>
            <person name="Louis A."/>
            <person name="Butcher S."/>
            <person name="Tsagkogeorga G."/>
            <person name="Konrad A."/>
            <person name="Singh S."/>
            <person name="Jensen M.F."/>
            <person name="Cong E.H."/>
            <person name="Eikeseth-Otteraa H."/>
            <person name="Noel B."/>
            <person name="Anthouard V."/>
            <person name="Porcel B.M."/>
            <person name="Kachouri-Lafond R."/>
            <person name="Nishino A."/>
            <person name="Ugolini M."/>
            <person name="Chourrout P."/>
            <person name="Nishida H."/>
            <person name="Aasland R."/>
            <person name="Huzurbazar S."/>
            <person name="Westhof E."/>
            <person name="Delsuc F."/>
            <person name="Lehrach H."/>
            <person name="Reinhardt R."/>
            <person name="Weissenbach J."/>
            <person name="Roy S.W."/>
            <person name="Artiguenave F."/>
            <person name="Postlethwait J.H."/>
            <person name="Manak J.R."/>
            <person name="Thompson E.M."/>
            <person name="Jaillon O."/>
            <person name="Du Pasquier L."/>
            <person name="Boudinot P."/>
            <person name="Liberles D.A."/>
            <person name="Volff J.N."/>
            <person name="Philippe H."/>
            <person name="Lenhard B."/>
            <person name="Roest Crollius H."/>
            <person name="Wincker P."/>
            <person name="Chourrout D."/>
        </authorList>
    </citation>
    <scope>NUCLEOTIDE SEQUENCE [LARGE SCALE GENOMIC DNA]</scope>
</reference>
<evidence type="ECO:0000313" key="2">
    <source>
        <dbReference type="EMBL" id="CBY20977.1"/>
    </source>
</evidence>
<dbReference type="OrthoDB" id="2149840at2759"/>
<evidence type="ECO:0008006" key="4">
    <source>
        <dbReference type="Google" id="ProtNLM"/>
    </source>
</evidence>
<dbReference type="EMBL" id="FN653015">
    <property type="protein sequence ID" value="CBY20977.1"/>
    <property type="molecule type" value="Genomic_DNA"/>
</dbReference>
<dbReference type="Proteomes" id="UP000001307">
    <property type="component" value="Unassembled WGS sequence"/>
</dbReference>
<gene>
    <name evidence="2" type="ORF">GSOID_T00000988001</name>
</gene>
<feature type="transmembrane region" description="Helical" evidence="1">
    <location>
        <begin position="257"/>
        <end position="280"/>
    </location>
</feature>
<evidence type="ECO:0000313" key="3">
    <source>
        <dbReference type="Proteomes" id="UP000001307"/>
    </source>
</evidence>
<keyword evidence="1" id="KW-0812">Transmembrane</keyword>
<sequence>MRGIAIGIMIFVNYGGGGYWFFDHAVWFGLTVADLAMPWFMFMMGVSLTFSFNSMVKKVLRLSYNLVNPTFGTFPGVLQRFAICYAVVSPLQLAQQSTSLRWLVILGLEGLWLGLTFGMAEAGCPAGYLGPGGLHRDGQFRNCSGGADKGCLIYCREINQKAHIYGDSTSHPVFWHDEYWFGDLQAYDPEGILGSINSILIVFLGLQAGRIFNFYETFQQRAIRLSVWGTVLTAVGGALTGLNQFQEGSNIPIAKNLWTLSFVLVMAGWGFLLLLVLYILIDHKKVWDGAPFYFVGMNSILVYLLHEILEGQIPFCGDECGGFDSHAQKIGEHLA</sequence>
<feature type="transmembrane region" description="Helical" evidence="1">
    <location>
        <begin position="225"/>
        <end position="245"/>
    </location>
</feature>
<name>E4WQY8_OIKDI</name>